<name>A0ABU0TVA2_MICTR</name>
<dbReference type="EMBL" id="JAUTBF010000001">
    <property type="protein sequence ID" value="MDQ1123594.1"/>
    <property type="molecule type" value="Genomic_DNA"/>
</dbReference>
<feature type="transmembrane region" description="Helical" evidence="7">
    <location>
        <begin position="151"/>
        <end position="170"/>
    </location>
</feature>
<comment type="subcellular location">
    <subcellularLocation>
        <location evidence="1 7">Cell membrane</location>
        <topology evidence="1 7">Multi-pass membrane protein</topology>
    </subcellularLocation>
</comment>
<organism evidence="10 11">
    <name type="scientific">Microbacterium trichothecenolyticum</name>
    <name type="common">Aureobacterium trichothecenolyticum</name>
    <dbReference type="NCBI Taxonomy" id="69370"/>
    <lineage>
        <taxon>Bacteria</taxon>
        <taxon>Bacillati</taxon>
        <taxon>Actinomycetota</taxon>
        <taxon>Actinomycetes</taxon>
        <taxon>Micrococcales</taxon>
        <taxon>Microbacteriaceae</taxon>
        <taxon>Microbacterium</taxon>
    </lineage>
</organism>
<feature type="compositionally biased region" description="Polar residues" evidence="8">
    <location>
        <begin position="8"/>
        <end position="19"/>
    </location>
</feature>
<keyword evidence="6 7" id="KW-0472">Membrane</keyword>
<dbReference type="PANTHER" id="PTHR30151">
    <property type="entry name" value="ALKANE SULFONATE ABC TRANSPORTER-RELATED, MEMBRANE SUBUNIT"/>
    <property type="match status" value="1"/>
</dbReference>
<evidence type="ECO:0000256" key="1">
    <source>
        <dbReference type="ARBA" id="ARBA00004651"/>
    </source>
</evidence>
<feature type="transmembrane region" description="Helical" evidence="7">
    <location>
        <begin position="272"/>
        <end position="291"/>
    </location>
</feature>
<comment type="caution">
    <text evidence="10">The sequence shown here is derived from an EMBL/GenBank/DDBJ whole genome shotgun (WGS) entry which is preliminary data.</text>
</comment>
<dbReference type="InterPro" id="IPR000515">
    <property type="entry name" value="MetI-like"/>
</dbReference>
<feature type="transmembrane region" description="Helical" evidence="7">
    <location>
        <begin position="115"/>
        <end position="139"/>
    </location>
</feature>
<dbReference type="PROSITE" id="PS50928">
    <property type="entry name" value="ABC_TM1"/>
    <property type="match status" value="1"/>
</dbReference>
<evidence type="ECO:0000313" key="10">
    <source>
        <dbReference type="EMBL" id="MDQ1123594.1"/>
    </source>
</evidence>
<dbReference type="Pfam" id="PF00528">
    <property type="entry name" value="BPD_transp_1"/>
    <property type="match status" value="1"/>
</dbReference>
<reference evidence="10 11" key="1">
    <citation type="submission" date="2023-07" db="EMBL/GenBank/DDBJ databases">
        <title>Functional and genomic diversity of the sorghum phyllosphere microbiome.</title>
        <authorList>
            <person name="Shade A."/>
        </authorList>
    </citation>
    <scope>NUCLEOTIDE SEQUENCE [LARGE SCALE GENOMIC DNA]</scope>
    <source>
        <strain evidence="10 11">SORGH_AS_1207</strain>
    </source>
</reference>
<feature type="domain" description="ABC transmembrane type-1" evidence="9">
    <location>
        <begin position="107"/>
        <end position="292"/>
    </location>
</feature>
<dbReference type="InterPro" id="IPR035906">
    <property type="entry name" value="MetI-like_sf"/>
</dbReference>
<evidence type="ECO:0000256" key="3">
    <source>
        <dbReference type="ARBA" id="ARBA00022475"/>
    </source>
</evidence>
<feature type="transmembrane region" description="Helical" evidence="7">
    <location>
        <begin position="245"/>
        <end position="266"/>
    </location>
</feature>
<gene>
    <name evidence="10" type="ORF">QE412_002167</name>
</gene>
<dbReference type="Proteomes" id="UP001226691">
    <property type="component" value="Unassembled WGS sequence"/>
</dbReference>
<dbReference type="PANTHER" id="PTHR30151:SF0">
    <property type="entry name" value="ABC TRANSPORTER PERMEASE PROTEIN MJ0413-RELATED"/>
    <property type="match status" value="1"/>
</dbReference>
<dbReference type="Gene3D" id="1.10.3720.10">
    <property type="entry name" value="MetI-like"/>
    <property type="match status" value="1"/>
</dbReference>
<protein>
    <submittedName>
        <fullName evidence="10">ABC-type nitrate/sulfonate/bicarbonate transport system permease component</fullName>
    </submittedName>
</protein>
<dbReference type="CDD" id="cd06261">
    <property type="entry name" value="TM_PBP2"/>
    <property type="match status" value="1"/>
</dbReference>
<evidence type="ECO:0000256" key="5">
    <source>
        <dbReference type="ARBA" id="ARBA00022989"/>
    </source>
</evidence>
<evidence type="ECO:0000256" key="2">
    <source>
        <dbReference type="ARBA" id="ARBA00022448"/>
    </source>
</evidence>
<comment type="similarity">
    <text evidence="7">Belongs to the binding-protein-dependent transport system permease family.</text>
</comment>
<proteinExistence type="inferred from homology"/>
<keyword evidence="2 7" id="KW-0813">Transport</keyword>
<keyword evidence="5 7" id="KW-1133">Transmembrane helix</keyword>
<evidence type="ECO:0000256" key="8">
    <source>
        <dbReference type="SAM" id="MobiDB-lite"/>
    </source>
</evidence>
<dbReference type="SUPFAM" id="SSF161098">
    <property type="entry name" value="MetI-like"/>
    <property type="match status" value="1"/>
</dbReference>
<feature type="transmembrane region" description="Helical" evidence="7">
    <location>
        <begin position="176"/>
        <end position="196"/>
    </location>
</feature>
<keyword evidence="11" id="KW-1185">Reference proteome</keyword>
<feature type="transmembrane region" description="Helical" evidence="7">
    <location>
        <begin position="56"/>
        <end position="83"/>
    </location>
</feature>
<evidence type="ECO:0000259" key="9">
    <source>
        <dbReference type="PROSITE" id="PS50928"/>
    </source>
</evidence>
<evidence type="ECO:0000256" key="7">
    <source>
        <dbReference type="RuleBase" id="RU363032"/>
    </source>
</evidence>
<evidence type="ECO:0000256" key="6">
    <source>
        <dbReference type="ARBA" id="ARBA00023136"/>
    </source>
</evidence>
<evidence type="ECO:0000313" key="11">
    <source>
        <dbReference type="Proteomes" id="UP001226691"/>
    </source>
</evidence>
<dbReference type="RefSeq" id="WP_307483365.1">
    <property type="nucleotide sequence ID" value="NZ_JAUTBF010000001.1"/>
</dbReference>
<evidence type="ECO:0000256" key="4">
    <source>
        <dbReference type="ARBA" id="ARBA00022692"/>
    </source>
</evidence>
<feature type="region of interest" description="Disordered" evidence="8">
    <location>
        <begin position="1"/>
        <end position="37"/>
    </location>
</feature>
<keyword evidence="3" id="KW-1003">Cell membrane</keyword>
<accession>A0ABU0TVA2</accession>
<keyword evidence="4 7" id="KW-0812">Transmembrane</keyword>
<sequence>MTDAAVASLSTPASEQQPSEAGRATPPLPEGPQSGLSADIRRATRRATRQALGRSLLTFALTIVAVLLIWVGSLALFGVSTYVGKGPLDVWNFLFTVPAAEANRTQLFGQLGVTIGHSVVGFGAGLLVALVVATAFQLSKGVEHALMPLAMLLRSVPLVAMAPVIILIFGRDFASVAVIGGIVVLFPALVNIVFGLRSVTPQMTDLVTVYGGGAWTRLRKVALPNSLPEFFAAVRISVPGAITGALLAEWLAVGGGIGGSVGGYIAGAQFSAVWTAVVLVTGTALVIYNLVQIVESVVLARMGMASRT</sequence>